<dbReference type="Proteomes" id="UP000051952">
    <property type="component" value="Unassembled WGS sequence"/>
</dbReference>
<name>A0A0S4J6A6_BODSA</name>
<keyword evidence="2" id="KW-1185">Reference proteome</keyword>
<organism evidence="1 2">
    <name type="scientific">Bodo saltans</name>
    <name type="common">Flagellated protozoan</name>
    <dbReference type="NCBI Taxonomy" id="75058"/>
    <lineage>
        <taxon>Eukaryota</taxon>
        <taxon>Discoba</taxon>
        <taxon>Euglenozoa</taxon>
        <taxon>Kinetoplastea</taxon>
        <taxon>Metakinetoplastina</taxon>
        <taxon>Eubodonida</taxon>
        <taxon>Bodonidae</taxon>
        <taxon>Bodo</taxon>
    </lineage>
</organism>
<dbReference type="VEuPathDB" id="TriTrypDB:BSAL_83165"/>
<dbReference type="OMA" id="WDEAWIT"/>
<gene>
    <name evidence="1" type="ORF">BSAL_83165</name>
</gene>
<dbReference type="OrthoDB" id="238179at2759"/>
<evidence type="ECO:0000313" key="1">
    <source>
        <dbReference type="EMBL" id="CUG68565.1"/>
    </source>
</evidence>
<reference evidence="2" key="1">
    <citation type="submission" date="2015-09" db="EMBL/GenBank/DDBJ databases">
        <authorList>
            <consortium name="Pathogen Informatics"/>
        </authorList>
    </citation>
    <scope>NUCLEOTIDE SEQUENCE [LARGE SCALE GENOMIC DNA]</scope>
    <source>
        <strain evidence="2">Lake Konstanz</strain>
    </source>
</reference>
<sequence>MKPWRYTKERILGAPIALNFDYNPRPVRLIGTIMDAHSMETSLKGGLKVFSKSEETNLSLWIPASNPKLRYEVTAARGSFEHYLNERDKWDEAWLTGRARIK</sequence>
<protein>
    <submittedName>
        <fullName evidence="1">Uncharacterized protein</fullName>
    </submittedName>
</protein>
<proteinExistence type="predicted"/>
<dbReference type="AlphaFoldDB" id="A0A0S4J6A6"/>
<accession>A0A0S4J6A6</accession>
<dbReference type="EMBL" id="CYKH01000931">
    <property type="protein sequence ID" value="CUG68565.1"/>
    <property type="molecule type" value="Genomic_DNA"/>
</dbReference>
<evidence type="ECO:0000313" key="2">
    <source>
        <dbReference type="Proteomes" id="UP000051952"/>
    </source>
</evidence>